<dbReference type="PANTHER" id="PTHR43353">
    <property type="entry name" value="SUCCINATE-SEMIALDEHYDE DEHYDROGENASE, MITOCHONDRIAL"/>
    <property type="match status" value="1"/>
</dbReference>
<keyword evidence="5" id="KW-1185">Reference proteome</keyword>
<dbReference type="InterPro" id="IPR050740">
    <property type="entry name" value="Aldehyde_DH_Superfamily"/>
</dbReference>
<organism evidence="4 5">
    <name type="scientific">Enhydrobacter aerosaccus</name>
    <dbReference type="NCBI Taxonomy" id="225324"/>
    <lineage>
        <taxon>Bacteria</taxon>
        <taxon>Pseudomonadati</taxon>
        <taxon>Pseudomonadota</taxon>
        <taxon>Alphaproteobacteria</taxon>
        <taxon>Hyphomicrobiales</taxon>
        <taxon>Enhydrobacter</taxon>
    </lineage>
</organism>
<dbReference type="SUPFAM" id="SSF53720">
    <property type="entry name" value="ALDH-like"/>
    <property type="match status" value="1"/>
</dbReference>
<comment type="similarity">
    <text evidence="1">Belongs to the aldehyde dehydrogenase family.</text>
</comment>
<dbReference type="CDD" id="cd07103">
    <property type="entry name" value="ALDH_F5_SSADH_GabD"/>
    <property type="match status" value="1"/>
</dbReference>
<dbReference type="InterPro" id="IPR016163">
    <property type="entry name" value="Ald_DH_C"/>
</dbReference>
<evidence type="ECO:0000313" key="4">
    <source>
        <dbReference type="EMBL" id="SKA16593.1"/>
    </source>
</evidence>
<dbReference type="RefSeq" id="WP_085935572.1">
    <property type="nucleotide sequence ID" value="NZ_FUWJ01000005.1"/>
</dbReference>
<dbReference type="InterPro" id="IPR016162">
    <property type="entry name" value="Ald_DH_N"/>
</dbReference>
<dbReference type="Gene3D" id="3.40.605.10">
    <property type="entry name" value="Aldehyde Dehydrogenase, Chain A, domain 1"/>
    <property type="match status" value="1"/>
</dbReference>
<dbReference type="GO" id="GO:0016620">
    <property type="term" value="F:oxidoreductase activity, acting on the aldehyde or oxo group of donors, NAD or NADP as acceptor"/>
    <property type="evidence" value="ECO:0007669"/>
    <property type="project" value="InterPro"/>
</dbReference>
<dbReference type="EMBL" id="FUWJ01000005">
    <property type="protein sequence ID" value="SKA16593.1"/>
    <property type="molecule type" value="Genomic_DNA"/>
</dbReference>
<dbReference type="FunFam" id="3.40.605.10:FF:000033">
    <property type="entry name" value="NAD-dependent succinate-semialdehyde dehydrogenase"/>
    <property type="match status" value="1"/>
</dbReference>
<dbReference type="Proteomes" id="UP000190092">
    <property type="component" value="Unassembled WGS sequence"/>
</dbReference>
<reference evidence="5" key="1">
    <citation type="submission" date="2017-02" db="EMBL/GenBank/DDBJ databases">
        <authorList>
            <person name="Varghese N."/>
            <person name="Submissions S."/>
        </authorList>
    </citation>
    <scope>NUCLEOTIDE SEQUENCE [LARGE SCALE GENOMIC DNA]</scope>
    <source>
        <strain evidence="5">ATCC 27094</strain>
    </source>
</reference>
<dbReference type="InterPro" id="IPR015590">
    <property type="entry name" value="Aldehyde_DH_dom"/>
</dbReference>
<gene>
    <name evidence="4" type="ORF">SAMN02745126_03893</name>
</gene>
<name>A0A1T4RKV8_9HYPH</name>
<feature type="domain" description="Aldehyde dehydrogenase" evidence="3">
    <location>
        <begin position="15"/>
        <end position="474"/>
    </location>
</feature>
<dbReference type="PANTHER" id="PTHR43353:SF5">
    <property type="entry name" value="SUCCINATE-SEMIALDEHYDE DEHYDROGENASE, MITOCHONDRIAL"/>
    <property type="match status" value="1"/>
</dbReference>
<dbReference type="InterPro" id="IPR016160">
    <property type="entry name" value="Ald_DH_CS_CYS"/>
</dbReference>
<evidence type="ECO:0000256" key="2">
    <source>
        <dbReference type="ARBA" id="ARBA00023002"/>
    </source>
</evidence>
<dbReference type="STRING" id="225324.SAMN02745126_03893"/>
<sequence length="479" mass="51883">MTTYSDVSLMIDGAWTKGANGRTIPIVNPATEEVIGQVAHAETSDLDRALAAADKGFRQWKKVPAFERYKIMRKAAELMRQRLDDIAAIMTMEQGKPLYEAKIETNLAADIIDWMAEEGRRTYGRIVPARGENIHQLVMKEPVGPVAAFTPWNFPINQVVRKASAAIATGCSIIIKGPEDTPGSCAQLIKAFVDAGVPAGVIQLVYGVPSEISQYLIPHPVIKKITFTGSTPVGKQLASLAGAHMKRVTMELGGHAPAIVFEDADLEQAVNVLGANKFRNAGQVCVAPTRFLVHEKVYPEFVERFTTFAKNLKVGNGLEAETKMGPLVAERRLHAMDSIVSDAISKGAKIQTGGQRKGNKGYFYEPTVMTDVPLNAKIMNEEPFGPLAPITPFKDFDGVMKEANRLDWGLAAYAYTRNSRTMAQVGAAFESGMVSINHHGLALPEVPFGGIKDSGYGSEGGVEALEAYLNTKFVTALGM</sequence>
<evidence type="ECO:0000256" key="1">
    <source>
        <dbReference type="ARBA" id="ARBA00009986"/>
    </source>
</evidence>
<dbReference type="InterPro" id="IPR016161">
    <property type="entry name" value="Ald_DH/histidinol_DH"/>
</dbReference>
<dbReference type="Gene3D" id="3.40.309.10">
    <property type="entry name" value="Aldehyde Dehydrogenase, Chain A, domain 2"/>
    <property type="match status" value="1"/>
</dbReference>
<evidence type="ECO:0000313" key="5">
    <source>
        <dbReference type="Proteomes" id="UP000190092"/>
    </source>
</evidence>
<dbReference type="FunFam" id="3.40.309.10:FF:000009">
    <property type="entry name" value="Aldehyde dehydrogenase A"/>
    <property type="match status" value="1"/>
</dbReference>
<evidence type="ECO:0000259" key="3">
    <source>
        <dbReference type="Pfam" id="PF00171"/>
    </source>
</evidence>
<keyword evidence="2" id="KW-0560">Oxidoreductase</keyword>
<dbReference type="Pfam" id="PF00171">
    <property type="entry name" value="Aldedh"/>
    <property type="match status" value="1"/>
</dbReference>
<protein>
    <submittedName>
        <fullName evidence="4">Succinate-semialdehyde dehydrogenase / glutarate-semialdehyde dehydrogenase</fullName>
    </submittedName>
</protein>
<dbReference type="PROSITE" id="PS00070">
    <property type="entry name" value="ALDEHYDE_DEHYDR_CYS"/>
    <property type="match status" value="1"/>
</dbReference>
<proteinExistence type="inferred from homology"/>
<dbReference type="OrthoDB" id="9772584at2"/>
<dbReference type="AlphaFoldDB" id="A0A1T4RKV8"/>
<accession>A0A1T4RKV8</accession>